<dbReference type="PANTHER" id="PTHR32096:SF18">
    <property type="entry name" value="DISEASE RESISTANCE PROTEIN RRS1B-RELATED"/>
    <property type="match status" value="1"/>
</dbReference>
<keyword evidence="5" id="KW-0539">Nucleus</keyword>
<dbReference type="GO" id="GO:0003700">
    <property type="term" value="F:DNA-binding transcription factor activity"/>
    <property type="evidence" value="ECO:0007669"/>
    <property type="project" value="InterPro"/>
</dbReference>
<dbReference type="Pfam" id="PF03106">
    <property type="entry name" value="WRKY"/>
    <property type="match status" value="1"/>
</dbReference>
<organism evidence="8 9">
    <name type="scientific">Ceratopteris richardii</name>
    <name type="common">Triangle waterfern</name>
    <dbReference type="NCBI Taxonomy" id="49495"/>
    <lineage>
        <taxon>Eukaryota</taxon>
        <taxon>Viridiplantae</taxon>
        <taxon>Streptophyta</taxon>
        <taxon>Embryophyta</taxon>
        <taxon>Tracheophyta</taxon>
        <taxon>Polypodiopsida</taxon>
        <taxon>Polypodiidae</taxon>
        <taxon>Polypodiales</taxon>
        <taxon>Pteridineae</taxon>
        <taxon>Pteridaceae</taxon>
        <taxon>Parkerioideae</taxon>
        <taxon>Ceratopteris</taxon>
    </lineage>
</organism>
<evidence type="ECO:0000256" key="3">
    <source>
        <dbReference type="ARBA" id="ARBA00023125"/>
    </source>
</evidence>
<evidence type="ECO:0000256" key="5">
    <source>
        <dbReference type="ARBA" id="ARBA00023242"/>
    </source>
</evidence>
<evidence type="ECO:0000259" key="7">
    <source>
        <dbReference type="PROSITE" id="PS50811"/>
    </source>
</evidence>
<dbReference type="Proteomes" id="UP000825935">
    <property type="component" value="Chromosome 9"/>
</dbReference>
<dbReference type="InterPro" id="IPR044810">
    <property type="entry name" value="WRKY_plant"/>
</dbReference>
<evidence type="ECO:0000313" key="8">
    <source>
        <dbReference type="EMBL" id="KAH7428903.1"/>
    </source>
</evidence>
<dbReference type="SUPFAM" id="SSF118290">
    <property type="entry name" value="WRKY DNA-binding domain"/>
    <property type="match status" value="1"/>
</dbReference>
<evidence type="ECO:0000256" key="6">
    <source>
        <dbReference type="SAM" id="MobiDB-lite"/>
    </source>
</evidence>
<dbReference type="GO" id="GO:0005634">
    <property type="term" value="C:nucleus"/>
    <property type="evidence" value="ECO:0007669"/>
    <property type="project" value="UniProtKB-SubCell"/>
</dbReference>
<protein>
    <recommendedName>
        <fullName evidence="7">WRKY domain-containing protein</fullName>
    </recommendedName>
</protein>
<feature type="domain" description="WRKY" evidence="7">
    <location>
        <begin position="8"/>
        <end position="48"/>
    </location>
</feature>
<dbReference type="PROSITE" id="PS50811">
    <property type="entry name" value="WRKY"/>
    <property type="match status" value="1"/>
</dbReference>
<dbReference type="Gene3D" id="2.20.25.80">
    <property type="entry name" value="WRKY domain"/>
    <property type="match status" value="1"/>
</dbReference>
<evidence type="ECO:0000256" key="4">
    <source>
        <dbReference type="ARBA" id="ARBA00023163"/>
    </source>
</evidence>
<dbReference type="GO" id="GO:0000976">
    <property type="term" value="F:transcription cis-regulatory region binding"/>
    <property type="evidence" value="ECO:0007669"/>
    <property type="project" value="TreeGrafter"/>
</dbReference>
<proteinExistence type="predicted"/>
<sequence length="174" mass="19050">MCMNSPYRGYYRCSSSKGCSARKQVERSCADPTMLIVTYTSEHNHGLPAGKTNSTISLQMEKQSFTPSSPPPPSSCQVEVTEASTTASNREHPRESPFSSIINSAHSADGHGDSSLDLPEEDRLSSKRGADMCFVQRSTIIEEDGVFDDLEELPEMSSMFSGSYLVSAEDGWFT</sequence>
<evidence type="ECO:0000313" key="9">
    <source>
        <dbReference type="Proteomes" id="UP000825935"/>
    </source>
</evidence>
<keyword evidence="2" id="KW-0805">Transcription regulation</keyword>
<keyword evidence="9" id="KW-1185">Reference proteome</keyword>
<feature type="compositionally biased region" description="Polar residues" evidence="6">
    <location>
        <begin position="76"/>
        <end position="88"/>
    </location>
</feature>
<dbReference type="OrthoDB" id="662136at2759"/>
<feature type="region of interest" description="Disordered" evidence="6">
    <location>
        <begin position="62"/>
        <end position="129"/>
    </location>
</feature>
<gene>
    <name evidence="8" type="ORF">KP509_09G022800</name>
</gene>
<name>A0A8T2U593_CERRI</name>
<accession>A0A8T2U593</accession>
<dbReference type="SMART" id="SM00774">
    <property type="entry name" value="WRKY"/>
    <property type="match status" value="1"/>
</dbReference>
<comment type="subcellular location">
    <subcellularLocation>
        <location evidence="1">Nucleus</location>
    </subcellularLocation>
</comment>
<comment type="caution">
    <text evidence="8">The sequence shown here is derived from an EMBL/GenBank/DDBJ whole genome shotgun (WGS) entry which is preliminary data.</text>
</comment>
<evidence type="ECO:0000256" key="2">
    <source>
        <dbReference type="ARBA" id="ARBA00023015"/>
    </source>
</evidence>
<feature type="compositionally biased region" description="Polar residues" evidence="6">
    <location>
        <begin position="97"/>
        <end position="106"/>
    </location>
</feature>
<dbReference type="PANTHER" id="PTHR32096">
    <property type="entry name" value="WRKY TRANSCRIPTION FACTOR 30-RELATED-RELATED"/>
    <property type="match status" value="1"/>
</dbReference>
<dbReference type="EMBL" id="CM035414">
    <property type="protein sequence ID" value="KAH7428903.1"/>
    <property type="molecule type" value="Genomic_DNA"/>
</dbReference>
<keyword evidence="3" id="KW-0238">DNA-binding</keyword>
<keyword evidence="4" id="KW-0804">Transcription</keyword>
<evidence type="ECO:0000256" key="1">
    <source>
        <dbReference type="ARBA" id="ARBA00004123"/>
    </source>
</evidence>
<dbReference type="AlphaFoldDB" id="A0A8T2U593"/>
<dbReference type="InterPro" id="IPR036576">
    <property type="entry name" value="WRKY_dom_sf"/>
</dbReference>
<dbReference type="InterPro" id="IPR003657">
    <property type="entry name" value="WRKY_dom"/>
</dbReference>
<reference evidence="8" key="1">
    <citation type="submission" date="2021-08" db="EMBL/GenBank/DDBJ databases">
        <title>WGS assembly of Ceratopteris richardii.</title>
        <authorList>
            <person name="Marchant D.B."/>
            <person name="Chen G."/>
            <person name="Jenkins J."/>
            <person name="Shu S."/>
            <person name="Leebens-Mack J."/>
            <person name="Grimwood J."/>
            <person name="Schmutz J."/>
            <person name="Soltis P."/>
            <person name="Soltis D."/>
            <person name="Chen Z.-H."/>
        </authorList>
    </citation>
    <scope>NUCLEOTIDE SEQUENCE</scope>
    <source>
        <strain evidence="8">Whitten #5841</strain>
        <tissue evidence="8">Leaf</tissue>
    </source>
</reference>